<dbReference type="InterPro" id="IPR018544">
    <property type="entry name" value="KICS_2"/>
</dbReference>
<dbReference type="InterPro" id="IPR038060">
    <property type="entry name" value="C12orf66-like_central_sf"/>
</dbReference>
<dbReference type="Gene3D" id="1.10.3450.30">
    <property type="match status" value="1"/>
</dbReference>
<reference evidence="1" key="2">
    <citation type="submission" date="2011-02" db="EMBL/GenBank/DDBJ databases">
        <authorList>
            <person name="MacLean D."/>
        </authorList>
    </citation>
    <scope>NUCLEOTIDE SEQUENCE</scope>
</reference>
<evidence type="ECO:0000313" key="1">
    <source>
        <dbReference type="EMBL" id="CCA16174.1"/>
    </source>
</evidence>
<reference evidence="1" key="1">
    <citation type="journal article" date="2011" name="PLoS Biol.">
        <title>Gene gain and loss during evolution of obligate parasitism in the white rust pathogen of Arabidopsis thaliana.</title>
        <authorList>
            <person name="Kemen E."/>
            <person name="Gardiner A."/>
            <person name="Schultz-Larsen T."/>
            <person name="Kemen A.C."/>
            <person name="Balmuth A.L."/>
            <person name="Robert-Seilaniantz A."/>
            <person name="Bailey K."/>
            <person name="Holub E."/>
            <person name="Studholme D.J."/>
            <person name="Maclean D."/>
            <person name="Jones J.D."/>
        </authorList>
    </citation>
    <scope>NUCLEOTIDE SEQUENCE</scope>
</reference>
<dbReference type="GO" id="GO:0061462">
    <property type="term" value="P:protein localization to lysosome"/>
    <property type="evidence" value="ECO:0007669"/>
    <property type="project" value="TreeGrafter"/>
</dbReference>
<sequence length="709" mass="81039">MLPRLKSASVDLNLSHKLRTQELVYLIESADSFDSNNVAELVEVFDNTLPIYLDLISKYQYQQACAITSSDKIPQIILVALRLGAACESTYHLMTYLEPKHLNNCRLDTMYTTFIHLLRHMAKELHLFTIRPTRSSMSRDYSRESKVEVNGWSKELEHSSWELGRDHHHSGVGSRFMLDEAHGDEESRHAETPKKSLMLLFGPLQYYRELIAQAAEFFQLRSKMIRVYRSLACPSSPHHDYDKITAVLKGVKENYQGFTHPLLRILKTSGLHEIESIEAALRSEIMISSHNCIGSILTLHELKKQLRDWTFHTNELASIIALQRCNNFECMEALHLTDPPMENTISKEAVTAISFKDVRYSHLCKPESAPEVPDYDPENICLKTTGFLPKNHPETDVDDNRPAAPAASLETKPVSLFKSRSSVRESIPGLKSLPQRYQDCENLSVMSSQQKSKHGLNEPDTFTSRLHGVPPKPQGEDCDFSLRVFHWSYRFLQSLIFKFYIYFAQSFAYQHQLHLEIPSIIKNSPFFQTSPAPIFHHQAESIDFKPNTGFLLALEQSLLKKNKNPALHSLFSRREEDGSASTSRPYGQSDNWTAIFVYPSSQILEYFWLDLIHQVEKYRKKISNSHASLESSNKQQTYHIAQVDQNVYLCLIVDSKCHKIKASQNFLEVLNRNLQHTSVFRNLDPPSSIIGTVLGIPSPLASKESLSDV</sequence>
<dbReference type="HOGENOM" id="CLU_016914_0_0_1"/>
<dbReference type="GO" id="GO:1904262">
    <property type="term" value="P:negative regulation of TORC1 signaling"/>
    <property type="evidence" value="ECO:0007669"/>
    <property type="project" value="TreeGrafter"/>
</dbReference>
<dbReference type="PANTHER" id="PTHR31581">
    <property type="entry name" value="KICSTOR COMPLEX PROTEIN C12ORF66"/>
    <property type="match status" value="1"/>
</dbReference>
<accession>F0W4Y4</accession>
<name>F0W4Y4_9STRA</name>
<dbReference type="SUPFAM" id="SSF158548">
    <property type="entry name" value="FLJ32549 domain-like"/>
    <property type="match status" value="1"/>
</dbReference>
<dbReference type="AlphaFoldDB" id="F0W4Y4"/>
<organism evidence="1">
    <name type="scientific">Albugo laibachii Nc14</name>
    <dbReference type="NCBI Taxonomy" id="890382"/>
    <lineage>
        <taxon>Eukaryota</taxon>
        <taxon>Sar</taxon>
        <taxon>Stramenopiles</taxon>
        <taxon>Oomycota</taxon>
        <taxon>Peronosporomycetes</taxon>
        <taxon>Albuginales</taxon>
        <taxon>Albuginaceae</taxon>
        <taxon>Albugo</taxon>
    </lineage>
</organism>
<proteinExistence type="predicted"/>
<dbReference type="EMBL" id="FR824064">
    <property type="protein sequence ID" value="CCA16174.1"/>
    <property type="molecule type" value="Genomic_DNA"/>
</dbReference>
<dbReference type="GO" id="GO:0042149">
    <property type="term" value="P:cellular response to glucose starvation"/>
    <property type="evidence" value="ECO:0007669"/>
    <property type="project" value="TreeGrafter"/>
</dbReference>
<dbReference type="Gene3D" id="3.30.450.240">
    <property type="match status" value="1"/>
</dbReference>
<gene>
    <name evidence="1" type="primary">AlNc14C19G1955</name>
    <name evidence="1" type="ORF">ALNC14_023170</name>
</gene>
<protein>
    <submittedName>
        <fullName evidence="1">Uncharacterized protein AlNc14C19G1955</fullName>
    </submittedName>
</protein>
<dbReference type="Pfam" id="PF09404">
    <property type="entry name" value="C12orf66_like"/>
    <property type="match status" value="1"/>
</dbReference>
<dbReference type="PANTHER" id="PTHR31581:SF1">
    <property type="entry name" value="KICSTOR SUBUNIT 2"/>
    <property type="match status" value="1"/>
</dbReference>
<dbReference type="SUPFAM" id="SSF160651">
    <property type="entry name" value="FLJ32549 C-terminal domain-like"/>
    <property type="match status" value="1"/>
</dbReference>
<dbReference type="GO" id="GO:0034198">
    <property type="term" value="P:cellular response to amino acid starvation"/>
    <property type="evidence" value="ECO:0007669"/>
    <property type="project" value="TreeGrafter"/>
</dbReference>